<comment type="caution">
    <text evidence="1">The sequence shown here is derived from an EMBL/GenBank/DDBJ whole genome shotgun (WGS) entry which is preliminary data.</text>
</comment>
<sequence>MFSQKKKVMSCKTCSLVKMNGDAAYGSNNNIVSLLDRFKDTTDKNRQEAIGGGAYHYHDRADKCGLCSNPSNLSVTKVDGDKIEEAKLYLNGQNGITCLQCKNILVCSTDKKIDYLLNICKQIKSENDDEEDTIVDNEEKQLINNFNRMVDNELND</sequence>
<keyword evidence="2" id="KW-1185">Reference proteome</keyword>
<reference evidence="1 2" key="1">
    <citation type="submission" date="2023-11" db="EMBL/GenBank/DDBJ databases">
        <title>Halocaridina rubra genome assembly.</title>
        <authorList>
            <person name="Smith C."/>
        </authorList>
    </citation>
    <scope>NUCLEOTIDE SEQUENCE [LARGE SCALE GENOMIC DNA]</scope>
    <source>
        <strain evidence="1">EP-1</strain>
        <tissue evidence="1">Whole</tissue>
    </source>
</reference>
<protein>
    <submittedName>
        <fullName evidence="1">Uncharacterized protein</fullName>
    </submittedName>
</protein>
<dbReference type="EMBL" id="JAXCGZ010015986">
    <property type="protein sequence ID" value="KAK7069665.1"/>
    <property type="molecule type" value="Genomic_DNA"/>
</dbReference>
<proteinExistence type="predicted"/>
<gene>
    <name evidence="1" type="ORF">SK128_012832</name>
</gene>
<evidence type="ECO:0000313" key="1">
    <source>
        <dbReference type="EMBL" id="KAK7069665.1"/>
    </source>
</evidence>
<dbReference type="Proteomes" id="UP001381693">
    <property type="component" value="Unassembled WGS sequence"/>
</dbReference>
<organism evidence="1 2">
    <name type="scientific">Halocaridina rubra</name>
    <name type="common">Hawaiian red shrimp</name>
    <dbReference type="NCBI Taxonomy" id="373956"/>
    <lineage>
        <taxon>Eukaryota</taxon>
        <taxon>Metazoa</taxon>
        <taxon>Ecdysozoa</taxon>
        <taxon>Arthropoda</taxon>
        <taxon>Crustacea</taxon>
        <taxon>Multicrustacea</taxon>
        <taxon>Malacostraca</taxon>
        <taxon>Eumalacostraca</taxon>
        <taxon>Eucarida</taxon>
        <taxon>Decapoda</taxon>
        <taxon>Pleocyemata</taxon>
        <taxon>Caridea</taxon>
        <taxon>Atyoidea</taxon>
        <taxon>Atyidae</taxon>
        <taxon>Halocaridina</taxon>
    </lineage>
</organism>
<accession>A0AAN8X0B1</accession>
<evidence type="ECO:0000313" key="2">
    <source>
        <dbReference type="Proteomes" id="UP001381693"/>
    </source>
</evidence>
<name>A0AAN8X0B1_HALRR</name>
<dbReference type="AlphaFoldDB" id="A0AAN8X0B1"/>